<feature type="chain" id="PRO_5032685017" description="LPXTG cell wall anchor domain-containing protein" evidence="3">
    <location>
        <begin position="23"/>
        <end position="369"/>
    </location>
</feature>
<evidence type="ECO:0000256" key="3">
    <source>
        <dbReference type="SAM" id="SignalP"/>
    </source>
</evidence>
<keyword evidence="2" id="KW-0812">Transmembrane</keyword>
<feature type="region of interest" description="Disordered" evidence="1">
    <location>
        <begin position="136"/>
        <end position="155"/>
    </location>
</feature>
<dbReference type="AlphaFoldDB" id="A0A844XS64"/>
<keyword evidence="2" id="KW-0472">Membrane</keyword>
<keyword evidence="2" id="KW-1133">Transmembrane helix</keyword>
<comment type="caution">
    <text evidence="4">The sequence shown here is derived from an EMBL/GenBank/DDBJ whole genome shotgun (WGS) entry which is preliminary data.</text>
</comment>
<evidence type="ECO:0008006" key="6">
    <source>
        <dbReference type="Google" id="ProtNLM"/>
    </source>
</evidence>
<accession>A0A844XS64</accession>
<feature type="signal peptide" evidence="3">
    <location>
        <begin position="1"/>
        <end position="22"/>
    </location>
</feature>
<reference evidence="4 5" key="1">
    <citation type="submission" date="2019-12" db="EMBL/GenBank/DDBJ databases">
        <title>Genomic-based taxomic classification of the family Erythrobacteraceae.</title>
        <authorList>
            <person name="Xu L."/>
        </authorList>
    </citation>
    <scope>NUCLEOTIDE SEQUENCE [LARGE SCALE GENOMIC DNA]</scope>
    <source>
        <strain evidence="4 5">DSM 17792</strain>
    </source>
</reference>
<keyword evidence="3" id="KW-0732">Signal</keyword>
<proteinExistence type="predicted"/>
<evidence type="ECO:0000313" key="4">
    <source>
        <dbReference type="EMBL" id="MXO47868.1"/>
    </source>
</evidence>
<feature type="compositionally biased region" description="Polar residues" evidence="1">
    <location>
        <begin position="143"/>
        <end position="152"/>
    </location>
</feature>
<sequence length="369" mass="38441">MHIRIRLPFVALALAAPSGLSAQSAQDFQLPPNPTPTASPRAQGPVDVESGNVPVVPRVIGTPTPSPRPTARPTVTLPASPSPEPTPAPSRTAGAAAPATRTVEAPRPQPTGLPTAPERLPLDPGETVPIVPAPLATEETEEQPGQSANPITSEAVPVPEPAAEGITWIWPAVGGGLLALLGLGYFVSQRRRAVSPPEIEKPIVASGGGLAGPTDLQIRAEAIKLTRSVMNATLHYRVSLMNRSTKALSNVDLGADIVSAHGGVPVEQQVASASQALEKRHTFERIAPGQSVRHEGQLTIPLSQARVIRQGKAALFVPLLRVRLDGASAEPLVKTFVVGLGIPGGGRVTPFRIDEGPRSYEPIAARALD</sequence>
<evidence type="ECO:0000256" key="1">
    <source>
        <dbReference type="SAM" id="MobiDB-lite"/>
    </source>
</evidence>
<evidence type="ECO:0000313" key="5">
    <source>
        <dbReference type="Proteomes" id="UP000448199"/>
    </source>
</evidence>
<evidence type="ECO:0000256" key="2">
    <source>
        <dbReference type="SAM" id="Phobius"/>
    </source>
</evidence>
<dbReference type="EMBL" id="WTYC01000002">
    <property type="protein sequence ID" value="MXO47868.1"/>
    <property type="molecule type" value="Genomic_DNA"/>
</dbReference>
<organism evidence="4 5">
    <name type="scientific">Qipengyuania vulgaris</name>
    <dbReference type="NCBI Taxonomy" id="291985"/>
    <lineage>
        <taxon>Bacteria</taxon>
        <taxon>Pseudomonadati</taxon>
        <taxon>Pseudomonadota</taxon>
        <taxon>Alphaproteobacteria</taxon>
        <taxon>Sphingomonadales</taxon>
        <taxon>Erythrobacteraceae</taxon>
        <taxon>Qipengyuania</taxon>
    </lineage>
</organism>
<dbReference type="Proteomes" id="UP000448199">
    <property type="component" value="Unassembled WGS sequence"/>
</dbReference>
<dbReference type="RefSeq" id="WP_237452969.1">
    <property type="nucleotide sequence ID" value="NZ_WTYC01000002.1"/>
</dbReference>
<keyword evidence="5" id="KW-1185">Reference proteome</keyword>
<feature type="transmembrane region" description="Helical" evidence="2">
    <location>
        <begin position="168"/>
        <end position="187"/>
    </location>
</feature>
<gene>
    <name evidence="4" type="ORF">GRI69_06330</name>
</gene>
<name>A0A844XS64_9SPHN</name>
<protein>
    <recommendedName>
        <fullName evidence="6">LPXTG cell wall anchor domain-containing protein</fullName>
    </recommendedName>
</protein>
<feature type="compositionally biased region" description="Low complexity" evidence="1">
    <location>
        <begin position="89"/>
        <end position="106"/>
    </location>
</feature>
<feature type="region of interest" description="Disordered" evidence="1">
    <location>
        <begin position="24"/>
        <end position="127"/>
    </location>
</feature>